<dbReference type="SUPFAM" id="SSF46689">
    <property type="entry name" value="Homeodomain-like"/>
    <property type="match status" value="1"/>
</dbReference>
<dbReference type="Gene3D" id="1.10.357.10">
    <property type="entry name" value="Tetracycline Repressor, domain 2"/>
    <property type="match status" value="1"/>
</dbReference>
<dbReference type="GO" id="GO:0003700">
    <property type="term" value="F:DNA-binding transcription factor activity"/>
    <property type="evidence" value="ECO:0007669"/>
    <property type="project" value="TreeGrafter"/>
</dbReference>
<dbReference type="PANTHER" id="PTHR30055:SF200">
    <property type="entry name" value="HTH-TYPE TRANSCRIPTIONAL REPRESSOR BDCR"/>
    <property type="match status" value="1"/>
</dbReference>
<keyword evidence="5" id="KW-1185">Reference proteome</keyword>
<sequence length="220" mass="23143">MPPGAAVGRDAVAGPLQGERHSLEGGLGGDAVRERVLDAAERLFYGQGIQAVGMDAVRTASGVTLRRLYQLFPSKSALVEAYLARRDERWRDALARYVEATEGTPQERVLAVFDWLARWFTEDDFRGCAFVNSFGELGATSPVVASAARHHKDAFRAYVAGLTEAAGAPPATGSHIALLAEGAIVTAAVSAFPAPAEDAGQAARILLATTASPSTDHLPS</sequence>
<dbReference type="OrthoDB" id="4214267at2"/>
<evidence type="ECO:0000313" key="4">
    <source>
        <dbReference type="EMBL" id="RMI37339.1"/>
    </source>
</evidence>
<feature type="DNA-binding region" description="H-T-H motif" evidence="2">
    <location>
        <begin position="53"/>
        <end position="72"/>
    </location>
</feature>
<feature type="domain" description="HTH tetR-type" evidence="3">
    <location>
        <begin position="30"/>
        <end position="90"/>
    </location>
</feature>
<dbReference type="EMBL" id="RFFG01000109">
    <property type="protein sequence ID" value="RMI37339.1"/>
    <property type="molecule type" value="Genomic_DNA"/>
</dbReference>
<dbReference type="PANTHER" id="PTHR30055">
    <property type="entry name" value="HTH-TYPE TRANSCRIPTIONAL REGULATOR RUTR"/>
    <property type="match status" value="1"/>
</dbReference>
<dbReference type="Pfam" id="PF00440">
    <property type="entry name" value="TetR_N"/>
    <property type="match status" value="1"/>
</dbReference>
<comment type="caution">
    <text evidence="4">The sequence shown here is derived from an EMBL/GenBank/DDBJ whole genome shotgun (WGS) entry which is preliminary data.</text>
</comment>
<evidence type="ECO:0000313" key="5">
    <source>
        <dbReference type="Proteomes" id="UP000282674"/>
    </source>
</evidence>
<evidence type="ECO:0000256" key="1">
    <source>
        <dbReference type="ARBA" id="ARBA00023125"/>
    </source>
</evidence>
<name>A0A3M2LIP5_9ACTN</name>
<organism evidence="4 5">
    <name type="scientific">Actinomadura harenae</name>
    <dbReference type="NCBI Taxonomy" id="2483351"/>
    <lineage>
        <taxon>Bacteria</taxon>
        <taxon>Bacillati</taxon>
        <taxon>Actinomycetota</taxon>
        <taxon>Actinomycetes</taxon>
        <taxon>Streptosporangiales</taxon>
        <taxon>Thermomonosporaceae</taxon>
        <taxon>Actinomadura</taxon>
    </lineage>
</organism>
<dbReference type="InterPro" id="IPR001647">
    <property type="entry name" value="HTH_TetR"/>
</dbReference>
<dbReference type="InterPro" id="IPR050109">
    <property type="entry name" value="HTH-type_TetR-like_transc_reg"/>
</dbReference>
<reference evidence="4 5" key="1">
    <citation type="submission" date="2018-10" db="EMBL/GenBank/DDBJ databases">
        <title>Isolation from soil.</title>
        <authorList>
            <person name="Hu J."/>
        </authorList>
    </citation>
    <scope>NUCLEOTIDE SEQUENCE [LARGE SCALE GENOMIC DNA]</scope>
    <source>
        <strain evidence="4 5">NEAU-Ht49</strain>
    </source>
</reference>
<gene>
    <name evidence="4" type="ORF">EBO15_36155</name>
</gene>
<dbReference type="Proteomes" id="UP000282674">
    <property type="component" value="Unassembled WGS sequence"/>
</dbReference>
<dbReference type="InterPro" id="IPR036271">
    <property type="entry name" value="Tet_transcr_reg_TetR-rel_C_sf"/>
</dbReference>
<dbReference type="AlphaFoldDB" id="A0A3M2LIP5"/>
<dbReference type="PRINTS" id="PR00455">
    <property type="entry name" value="HTHTETR"/>
</dbReference>
<dbReference type="GO" id="GO:0000976">
    <property type="term" value="F:transcription cis-regulatory region binding"/>
    <property type="evidence" value="ECO:0007669"/>
    <property type="project" value="TreeGrafter"/>
</dbReference>
<evidence type="ECO:0000259" key="3">
    <source>
        <dbReference type="PROSITE" id="PS50977"/>
    </source>
</evidence>
<proteinExistence type="predicted"/>
<evidence type="ECO:0000256" key="2">
    <source>
        <dbReference type="PROSITE-ProRule" id="PRU00335"/>
    </source>
</evidence>
<dbReference type="PROSITE" id="PS50977">
    <property type="entry name" value="HTH_TETR_2"/>
    <property type="match status" value="1"/>
</dbReference>
<dbReference type="SUPFAM" id="SSF48498">
    <property type="entry name" value="Tetracyclin repressor-like, C-terminal domain"/>
    <property type="match status" value="1"/>
</dbReference>
<protein>
    <submittedName>
        <fullName evidence="4">TetR/AcrR family transcriptional regulator</fullName>
    </submittedName>
</protein>
<accession>A0A3M2LIP5</accession>
<keyword evidence="1 2" id="KW-0238">DNA-binding</keyword>
<dbReference type="InterPro" id="IPR009057">
    <property type="entry name" value="Homeodomain-like_sf"/>
</dbReference>